<feature type="compositionally biased region" description="Low complexity" evidence="2">
    <location>
        <begin position="714"/>
        <end position="740"/>
    </location>
</feature>
<dbReference type="Proteomes" id="UP001620645">
    <property type="component" value="Unassembled WGS sequence"/>
</dbReference>
<evidence type="ECO:0000313" key="5">
    <source>
        <dbReference type="EMBL" id="KAL3104201.1"/>
    </source>
</evidence>
<dbReference type="InterPro" id="IPR016024">
    <property type="entry name" value="ARM-type_fold"/>
</dbReference>
<name>A0ABD2KMW7_HETSC</name>
<comment type="caution">
    <text evidence="5">The sequence shown here is derived from an EMBL/GenBank/DDBJ whole genome shotgun (WGS) entry which is preliminary data.</text>
</comment>
<protein>
    <recommendedName>
        <fullName evidence="3">Protein kinase domain-containing protein</fullName>
    </recommendedName>
</protein>
<dbReference type="SUPFAM" id="SSF55811">
    <property type="entry name" value="Nudix"/>
    <property type="match status" value="1"/>
</dbReference>
<dbReference type="Gene3D" id="3.30.200.20">
    <property type="entry name" value="Phosphorylase Kinase, domain 1"/>
    <property type="match status" value="1"/>
</dbReference>
<dbReference type="Gene3D" id="1.25.10.10">
    <property type="entry name" value="Leucine-rich Repeat Variant"/>
    <property type="match status" value="1"/>
</dbReference>
<dbReference type="SUPFAM" id="SSF56112">
    <property type="entry name" value="Protein kinase-like (PK-like)"/>
    <property type="match status" value="1"/>
</dbReference>
<dbReference type="PROSITE" id="PS50011">
    <property type="entry name" value="PROTEIN_KINASE_DOM"/>
    <property type="match status" value="1"/>
</dbReference>
<proteinExistence type="inferred from homology"/>
<dbReference type="SMART" id="SM00220">
    <property type="entry name" value="S_TKc"/>
    <property type="match status" value="1"/>
</dbReference>
<comment type="similarity">
    <text evidence="1">Belongs to the protein kinase superfamily.</text>
</comment>
<sequence length="986" mass="110632">MDYFQKIRSSVAAQVHSVAAQVSQALPGNPIFREYTIGTQIGSAGPGLCWKIFSGTKNTTKKQVTIWLFEKRQTENWAPAKKEEFPEILKRGVGQLTRLRHPRILTVERALEESRDCFAFCTEPLFACLANCFGDLTNISSPPAHLKEFQLLDVERRHGLYQIAEALAFLHNDTKTVHGNVSPSSVLINSKGVWKLGGLDFCILGNTSVPGKVNFAVPGWSQNEISALCPDLDFVSPELAEGLCCDTFVDIFSLGVLSFAAFNNGKALFERNNSFRLHRENLKKLKQSLQTLLSVVPEPFGEDLKMCLNETPELRPDAIQFTKLSYFEHPLLKTLNCLEQRSAMDNTQKMQLFKGLPTILAQFPKRSLLQTVFPHLAAEFAAPPLIPFILPSVFLIVELTSPDEFVLSVMPSLLSVFPIQTPYQIGLLLMQRVNLLLEKMPPDAVKQHLLPLIYNSLTGDNVRVQELTLTEVPNIVKFVDREQMRTQLVPKLIRLVLESKDLSIRVQTMVCLAKLLPHMEPWMVTDQLLPALPKITSKDPSVLMAVLGIYKIVHENTKFGINKEQCARSVLPYLISTAVEPTLNLQQFGQYMELVHQLIRRVETEQRHCLEQLSASQEEQRKITDFADFLNVQSNEMNKTNQSEVDLGDLARALSGTPVNDGISNRTTDKRDSGTTENSGETMAKGALSLDEKRRIVAEKNGQMVEKEKTSTASKSPPFDPFSLSSLSSRQSVQQRPQSSLEASNRMELLLSEFLPTTSSQPMSVDQQQNQQLPHISQSASFAAFPTIPQPNSSANPVQKKAVSYLRSSIRRFPVDEQRVPWNVPFVEYSPPDYTADSVHGKPWADPSEPSKCKFNSMDDGVNRVSFHGNYNLDTNGRPLNPLGRTRLRGRGMFGRWGPNHAADAIVSRRLANGQLQFVAIERRDTDHRNTDNAWGETTAVNFHDTDGLLEDIELEGGDDAETARWVEVNQELKLYASHDYLVHLF</sequence>
<evidence type="ECO:0000313" key="4">
    <source>
        <dbReference type="EMBL" id="KAL3104198.1"/>
    </source>
</evidence>
<gene>
    <name evidence="4" type="ORF">niasHS_002225</name>
    <name evidence="5" type="ORF">niasHS_002228</name>
</gene>
<accession>A0ABD2KMW7</accession>
<dbReference type="PANTHER" id="PTHR12984">
    <property type="entry name" value="SCY1-RELATED S/T PROTEIN KINASE-LIKE"/>
    <property type="match status" value="1"/>
</dbReference>
<feature type="region of interest" description="Disordered" evidence="2">
    <location>
        <begin position="700"/>
        <end position="743"/>
    </location>
</feature>
<dbReference type="EMBL" id="JBICCN010000007">
    <property type="protein sequence ID" value="KAL3104201.1"/>
    <property type="molecule type" value="Genomic_DNA"/>
</dbReference>
<dbReference type="InterPro" id="IPR000719">
    <property type="entry name" value="Prot_kinase_dom"/>
</dbReference>
<reference evidence="5 6" key="1">
    <citation type="submission" date="2024-10" db="EMBL/GenBank/DDBJ databases">
        <authorList>
            <person name="Kim D."/>
        </authorList>
    </citation>
    <scope>NUCLEOTIDE SEQUENCE [LARGE SCALE GENOMIC DNA]</scope>
    <source>
        <strain evidence="5">Taebaek</strain>
    </source>
</reference>
<dbReference type="InterPro" id="IPR015797">
    <property type="entry name" value="NUDIX_hydrolase-like_dom_sf"/>
</dbReference>
<evidence type="ECO:0000313" key="6">
    <source>
        <dbReference type="Proteomes" id="UP001620645"/>
    </source>
</evidence>
<dbReference type="SUPFAM" id="SSF48371">
    <property type="entry name" value="ARM repeat"/>
    <property type="match status" value="1"/>
</dbReference>
<keyword evidence="6" id="KW-1185">Reference proteome</keyword>
<dbReference type="Gene3D" id="1.10.510.10">
    <property type="entry name" value="Transferase(Phosphotransferase) domain 1"/>
    <property type="match status" value="1"/>
</dbReference>
<dbReference type="AlphaFoldDB" id="A0ABD2KMW7"/>
<dbReference type="Pfam" id="PF25969">
    <property type="entry name" value="NUDT9_N"/>
    <property type="match status" value="1"/>
</dbReference>
<dbReference type="InterPro" id="IPR011989">
    <property type="entry name" value="ARM-like"/>
</dbReference>
<dbReference type="EMBL" id="JBICCN010000007">
    <property type="protein sequence ID" value="KAL3104198.1"/>
    <property type="molecule type" value="Genomic_DNA"/>
</dbReference>
<dbReference type="Gene3D" id="3.90.79.10">
    <property type="entry name" value="Nucleoside Triphosphate Pyrophosphohydrolase"/>
    <property type="match status" value="1"/>
</dbReference>
<dbReference type="Pfam" id="PF00069">
    <property type="entry name" value="Pkinase"/>
    <property type="match status" value="1"/>
</dbReference>
<feature type="region of interest" description="Disordered" evidence="2">
    <location>
        <begin position="655"/>
        <end position="686"/>
    </location>
</feature>
<evidence type="ECO:0000256" key="1">
    <source>
        <dbReference type="ARBA" id="ARBA00038349"/>
    </source>
</evidence>
<dbReference type="PANTHER" id="PTHR12984:SF6">
    <property type="entry name" value="SCY1-LIKE PROTEIN 2"/>
    <property type="match status" value="1"/>
</dbReference>
<dbReference type="CDD" id="cd14011">
    <property type="entry name" value="PK_SCY1_like"/>
    <property type="match status" value="1"/>
</dbReference>
<dbReference type="InterPro" id="IPR051177">
    <property type="entry name" value="CIK-Related_Protein"/>
</dbReference>
<feature type="domain" description="Protein kinase" evidence="3">
    <location>
        <begin position="35"/>
        <end position="332"/>
    </location>
</feature>
<evidence type="ECO:0000256" key="2">
    <source>
        <dbReference type="SAM" id="MobiDB-lite"/>
    </source>
</evidence>
<evidence type="ECO:0000259" key="3">
    <source>
        <dbReference type="PROSITE" id="PS50011"/>
    </source>
</evidence>
<organism evidence="5 6">
    <name type="scientific">Heterodera schachtii</name>
    <name type="common">Sugarbeet cyst nematode worm</name>
    <name type="synonym">Tylenchus schachtii</name>
    <dbReference type="NCBI Taxonomy" id="97005"/>
    <lineage>
        <taxon>Eukaryota</taxon>
        <taxon>Metazoa</taxon>
        <taxon>Ecdysozoa</taxon>
        <taxon>Nematoda</taxon>
        <taxon>Chromadorea</taxon>
        <taxon>Rhabditida</taxon>
        <taxon>Tylenchina</taxon>
        <taxon>Tylenchomorpha</taxon>
        <taxon>Tylenchoidea</taxon>
        <taxon>Heteroderidae</taxon>
        <taxon>Heteroderinae</taxon>
        <taxon>Heterodera</taxon>
    </lineage>
</organism>
<dbReference type="InterPro" id="IPR011009">
    <property type="entry name" value="Kinase-like_dom_sf"/>
</dbReference>